<comment type="cofactor">
    <cofactor evidence="1">
        <name>Zn(2+)</name>
        <dbReference type="ChEBI" id="CHEBI:29105"/>
    </cofactor>
</comment>
<keyword evidence="8" id="KW-0812">Transmembrane</keyword>
<evidence type="ECO:0000256" key="6">
    <source>
        <dbReference type="ARBA" id="ARBA00023049"/>
    </source>
</evidence>
<keyword evidence="5" id="KW-0862">Zinc</keyword>
<dbReference type="Pfam" id="PF00246">
    <property type="entry name" value="Peptidase_M14"/>
    <property type="match status" value="1"/>
</dbReference>
<dbReference type="AlphaFoldDB" id="A0A0G1WVU7"/>
<dbReference type="GO" id="GO:0005615">
    <property type="term" value="C:extracellular space"/>
    <property type="evidence" value="ECO:0007669"/>
    <property type="project" value="TreeGrafter"/>
</dbReference>
<feature type="active site" description="Proton donor/acceptor" evidence="7">
    <location>
        <position position="266"/>
    </location>
</feature>
<name>A0A0G1WVU7_9BACT</name>
<sequence length="291" mass="31610">MRSIFSAKIIAITLLVVIVGGGTFLYVRAHTQPEQQPIAVLTEPGPTEITFIGKSVEGRDITAYTYGTGRAHIAFVGGMHGGYEWNAVLLAYQFMDYLQAHQSIIPKNLSVTVIPDLNPDGVYKAIGKGERFTISDVPEGDLSSGRFNADDVDLNRNFDCNWQPKGTWKGNTVSAGTAAFSEPEAQALRDFVAAQKPSAVIFWHSQANAVYASQCNGGILPQTLDIMNVYAHAAGYPAVKSFDAYEVHGDSEGWLASIGIPALTVELSTHDTIEWDKNLAGIEALFTYFSR</sequence>
<evidence type="ECO:0000256" key="1">
    <source>
        <dbReference type="ARBA" id="ARBA00001947"/>
    </source>
</evidence>
<dbReference type="EMBL" id="LCQW01000034">
    <property type="protein sequence ID" value="KKW22866.1"/>
    <property type="molecule type" value="Genomic_DNA"/>
</dbReference>
<organism evidence="10 11">
    <name type="scientific">Candidatus Kaiserbacteria bacterium GW2011_GWA2_52_12</name>
    <dbReference type="NCBI Taxonomy" id="1618671"/>
    <lineage>
        <taxon>Bacteria</taxon>
        <taxon>Candidatus Kaiseribacteriota</taxon>
    </lineage>
</organism>
<evidence type="ECO:0000256" key="4">
    <source>
        <dbReference type="ARBA" id="ARBA00022801"/>
    </source>
</evidence>
<dbReference type="GO" id="GO:0006508">
    <property type="term" value="P:proteolysis"/>
    <property type="evidence" value="ECO:0007669"/>
    <property type="project" value="UniProtKB-KW"/>
</dbReference>
<evidence type="ECO:0000256" key="8">
    <source>
        <dbReference type="SAM" id="Phobius"/>
    </source>
</evidence>
<keyword evidence="8" id="KW-0472">Membrane</keyword>
<reference evidence="10 11" key="1">
    <citation type="journal article" date="2015" name="Nature">
        <title>rRNA introns, odd ribosomes, and small enigmatic genomes across a large radiation of phyla.</title>
        <authorList>
            <person name="Brown C.T."/>
            <person name="Hug L.A."/>
            <person name="Thomas B.C."/>
            <person name="Sharon I."/>
            <person name="Castelle C.J."/>
            <person name="Singh A."/>
            <person name="Wilkins M.J."/>
            <person name="Williams K.H."/>
            <person name="Banfield J.F."/>
        </authorList>
    </citation>
    <scope>NUCLEOTIDE SEQUENCE [LARGE SCALE GENOMIC DNA]</scope>
</reference>
<evidence type="ECO:0000259" key="9">
    <source>
        <dbReference type="PROSITE" id="PS52035"/>
    </source>
</evidence>
<dbReference type="Proteomes" id="UP000034273">
    <property type="component" value="Unassembled WGS sequence"/>
</dbReference>
<protein>
    <submittedName>
        <fullName evidence="10">Peptidase M14 carboxypeptidase A</fullName>
    </submittedName>
</protein>
<dbReference type="SMART" id="SM00631">
    <property type="entry name" value="Zn_pept"/>
    <property type="match status" value="1"/>
</dbReference>
<comment type="caution">
    <text evidence="10">The sequence shown here is derived from an EMBL/GenBank/DDBJ whole genome shotgun (WGS) entry which is preliminary data.</text>
</comment>
<keyword evidence="6" id="KW-0482">Metalloprotease</keyword>
<evidence type="ECO:0000313" key="10">
    <source>
        <dbReference type="EMBL" id="KKW22866.1"/>
    </source>
</evidence>
<proteinExistence type="inferred from homology"/>
<keyword evidence="10" id="KW-0121">Carboxypeptidase</keyword>
<evidence type="ECO:0000256" key="3">
    <source>
        <dbReference type="ARBA" id="ARBA00022670"/>
    </source>
</evidence>
<keyword evidence="4" id="KW-0378">Hydrolase</keyword>
<dbReference type="GO" id="GO:0004181">
    <property type="term" value="F:metallocarboxypeptidase activity"/>
    <property type="evidence" value="ECO:0007669"/>
    <property type="project" value="InterPro"/>
</dbReference>
<evidence type="ECO:0000256" key="2">
    <source>
        <dbReference type="ARBA" id="ARBA00005988"/>
    </source>
</evidence>
<dbReference type="STRING" id="1618671.UY67_C0034G0003"/>
<dbReference type="GO" id="GO:0008270">
    <property type="term" value="F:zinc ion binding"/>
    <property type="evidence" value="ECO:0007669"/>
    <property type="project" value="InterPro"/>
</dbReference>
<evidence type="ECO:0000256" key="7">
    <source>
        <dbReference type="PROSITE-ProRule" id="PRU01379"/>
    </source>
</evidence>
<dbReference type="InterPro" id="IPR000834">
    <property type="entry name" value="Peptidase_M14"/>
</dbReference>
<dbReference type="PANTHER" id="PTHR11705">
    <property type="entry name" value="PROTEASE FAMILY M14 CARBOXYPEPTIDASE A,B"/>
    <property type="match status" value="1"/>
</dbReference>
<keyword evidence="8" id="KW-1133">Transmembrane helix</keyword>
<accession>A0A0G1WVU7</accession>
<dbReference type="SUPFAM" id="SSF53187">
    <property type="entry name" value="Zn-dependent exopeptidases"/>
    <property type="match status" value="1"/>
</dbReference>
<gene>
    <name evidence="10" type="ORF">UY67_C0034G0003</name>
</gene>
<dbReference type="CDD" id="cd00596">
    <property type="entry name" value="Peptidase_M14_like"/>
    <property type="match status" value="1"/>
</dbReference>
<dbReference type="PANTHER" id="PTHR11705:SF143">
    <property type="entry name" value="SLL0236 PROTEIN"/>
    <property type="match status" value="1"/>
</dbReference>
<evidence type="ECO:0000313" key="11">
    <source>
        <dbReference type="Proteomes" id="UP000034273"/>
    </source>
</evidence>
<evidence type="ECO:0000256" key="5">
    <source>
        <dbReference type="ARBA" id="ARBA00022833"/>
    </source>
</evidence>
<dbReference type="PROSITE" id="PS52035">
    <property type="entry name" value="PEPTIDASE_M14"/>
    <property type="match status" value="1"/>
</dbReference>
<keyword evidence="3" id="KW-0645">Protease</keyword>
<feature type="domain" description="Peptidase M14" evidence="9">
    <location>
        <begin position="28"/>
        <end position="289"/>
    </location>
</feature>
<dbReference type="Gene3D" id="3.40.630.10">
    <property type="entry name" value="Zn peptidases"/>
    <property type="match status" value="1"/>
</dbReference>
<feature type="transmembrane region" description="Helical" evidence="8">
    <location>
        <begin position="7"/>
        <end position="27"/>
    </location>
</feature>
<comment type="similarity">
    <text evidence="2 7">Belongs to the peptidase M14 family.</text>
</comment>